<gene>
    <name evidence="1" type="ORF">SEENIN0B_00567</name>
</gene>
<evidence type="ECO:0000313" key="2">
    <source>
        <dbReference type="Proteomes" id="UP000004564"/>
    </source>
</evidence>
<dbReference type="AlphaFoldDB" id="A0A6C8G5W6"/>
<accession>A0A6C8G5W6</accession>
<dbReference type="Proteomes" id="UP000004564">
    <property type="component" value="Chromosome"/>
</dbReference>
<dbReference type="EMBL" id="AFYI01000002">
    <property type="protein sequence ID" value="EHB40732.1"/>
    <property type="molecule type" value="Genomic_DNA"/>
</dbReference>
<proteinExistence type="predicted"/>
<name>A0A6C8G5W6_SALIN</name>
<reference evidence="1 2" key="1">
    <citation type="submission" date="2011-09" db="EMBL/GenBank/DDBJ databases">
        <authorList>
            <person name="McClelland M."/>
            <person name="Clifton S."/>
            <person name="Porwollik S."/>
            <person name="Cheng P."/>
            <person name="Wollam A."/>
            <person name="Wang C."/>
            <person name="Pepin K."/>
            <person name="Bhonagiri V."/>
            <person name="Fulton R."/>
            <person name="Fulton L.F."/>
            <person name="Delehaunty K."/>
            <person name="Fronick C."/>
            <person name="O'Laughlin M."/>
            <person name="Godfrey J."/>
            <person name="Waligorski J."/>
            <person name="Appelbaum E."/>
            <person name="Farmer C."/>
            <person name="Strong C."/>
            <person name="Tomlinson C."/>
            <person name="Hou S."/>
            <person name="Minx P."/>
            <person name="Warren W."/>
            <person name="Wilson R.K."/>
        </authorList>
    </citation>
    <scope>NUCLEOTIDE SEQUENCE [LARGE SCALE GENOMIC DNA]</scope>
    <source>
        <strain evidence="2">SARB 27</strain>
    </source>
</reference>
<sequence>MPKAVKAKAFYFIFAQPHTRLCFLAFGVDTQREEDGFVYDAVTLDINVSDTSASYISLKVAEISRVIMPLTYSDKIWLSICVSRVWFFLIN</sequence>
<evidence type="ECO:0000313" key="1">
    <source>
        <dbReference type="EMBL" id="EHB40732.1"/>
    </source>
</evidence>
<protein>
    <submittedName>
        <fullName evidence="1">Uncharacterized protein</fullName>
    </submittedName>
</protein>
<organism evidence="1 2">
    <name type="scientific">Salmonella enterica subsp. enterica serovar Infantis str. SARB27</name>
    <dbReference type="NCBI Taxonomy" id="596155"/>
    <lineage>
        <taxon>Bacteria</taxon>
        <taxon>Pseudomonadati</taxon>
        <taxon>Pseudomonadota</taxon>
        <taxon>Gammaproteobacteria</taxon>
        <taxon>Enterobacterales</taxon>
        <taxon>Enterobacteriaceae</taxon>
        <taxon>Salmonella</taxon>
    </lineage>
</organism>
<comment type="caution">
    <text evidence="1">The sequence shown here is derived from an EMBL/GenBank/DDBJ whole genome shotgun (WGS) entry which is preliminary data.</text>
</comment>